<protein>
    <recommendedName>
        <fullName evidence="3">Lipoprotein</fullName>
    </recommendedName>
</protein>
<dbReference type="Proteomes" id="UP001248819">
    <property type="component" value="Unassembled WGS sequence"/>
</dbReference>
<keyword evidence="2" id="KW-1185">Reference proteome</keyword>
<sequence length="152" mass="17153">MNRKVMTIEKAKSKLPIKEGFRILSFIFAAILVSACSSTINFPNSQVVPAAEAKLKVEKNDNNNFELELDVENMAQPDRLTPARRNYVVWMETESHGTINIGNLRINRKNSGELRAVTPYKPIRVFITAEDRQDAITPSTQVVLNSEEFDAD</sequence>
<comment type="caution">
    <text evidence="1">The sequence shown here is derived from an EMBL/GenBank/DDBJ whole genome shotgun (WGS) entry which is preliminary data.</text>
</comment>
<reference evidence="1 2" key="1">
    <citation type="submission" date="2023-09" db="EMBL/GenBank/DDBJ databases">
        <authorList>
            <person name="Rey-Velasco X."/>
        </authorList>
    </citation>
    <scope>NUCLEOTIDE SEQUENCE [LARGE SCALE GENOMIC DNA]</scope>
    <source>
        <strain evidence="1 2">F297</strain>
    </source>
</reference>
<gene>
    <name evidence="1" type="ORF">RM529_07235</name>
</gene>
<accession>A0ABU3CUN1</accession>
<evidence type="ECO:0008006" key="3">
    <source>
        <dbReference type="Google" id="ProtNLM"/>
    </source>
</evidence>
<name>A0ABU3CUN1_9FLAO</name>
<evidence type="ECO:0000313" key="1">
    <source>
        <dbReference type="EMBL" id="MDT0649932.1"/>
    </source>
</evidence>
<evidence type="ECO:0000313" key="2">
    <source>
        <dbReference type="Proteomes" id="UP001248819"/>
    </source>
</evidence>
<proteinExistence type="predicted"/>
<organism evidence="1 2">
    <name type="scientific">Autumnicola edwardsiae</name>
    <dbReference type="NCBI Taxonomy" id="3075594"/>
    <lineage>
        <taxon>Bacteria</taxon>
        <taxon>Pseudomonadati</taxon>
        <taxon>Bacteroidota</taxon>
        <taxon>Flavobacteriia</taxon>
        <taxon>Flavobacteriales</taxon>
        <taxon>Flavobacteriaceae</taxon>
        <taxon>Autumnicola</taxon>
    </lineage>
</organism>
<dbReference type="EMBL" id="JAVRHP010000028">
    <property type="protein sequence ID" value="MDT0649932.1"/>
    <property type="molecule type" value="Genomic_DNA"/>
</dbReference>
<dbReference type="RefSeq" id="WP_311484091.1">
    <property type="nucleotide sequence ID" value="NZ_JAVRHP010000028.1"/>
</dbReference>